<feature type="domain" description="FHA" evidence="3">
    <location>
        <begin position="86"/>
        <end position="135"/>
    </location>
</feature>
<evidence type="ECO:0000313" key="5">
    <source>
        <dbReference type="Proteomes" id="UP001299068"/>
    </source>
</evidence>
<keyword evidence="2" id="KW-0472">Membrane</keyword>
<keyword evidence="2" id="KW-0812">Transmembrane</keyword>
<organism evidence="4 5">
    <name type="scientific">Clostridium sardiniense</name>
    <name type="common">Clostridium absonum</name>
    <dbReference type="NCBI Taxonomy" id="29369"/>
    <lineage>
        <taxon>Bacteria</taxon>
        <taxon>Bacillati</taxon>
        <taxon>Bacillota</taxon>
        <taxon>Clostridia</taxon>
        <taxon>Eubacteriales</taxon>
        <taxon>Clostridiaceae</taxon>
        <taxon>Clostridium</taxon>
    </lineage>
</organism>
<evidence type="ECO:0000313" key="4">
    <source>
        <dbReference type="EMBL" id="MBY0756786.1"/>
    </source>
</evidence>
<keyword evidence="2" id="KW-1133">Transmembrane helix</keyword>
<dbReference type="SMART" id="SM00240">
    <property type="entry name" value="FHA"/>
    <property type="match status" value="1"/>
</dbReference>
<dbReference type="Gene3D" id="2.60.200.20">
    <property type="match status" value="1"/>
</dbReference>
<evidence type="ECO:0000259" key="3">
    <source>
        <dbReference type="PROSITE" id="PS50006"/>
    </source>
</evidence>
<keyword evidence="5" id="KW-1185">Reference proteome</keyword>
<comment type="caution">
    <text evidence="4">The sequence shown here is derived from an EMBL/GenBank/DDBJ whole genome shotgun (WGS) entry which is preliminary data.</text>
</comment>
<dbReference type="PROSITE" id="PS50006">
    <property type="entry name" value="FHA_DOMAIN"/>
    <property type="match status" value="1"/>
</dbReference>
<dbReference type="Proteomes" id="UP001299068">
    <property type="component" value="Unassembled WGS sequence"/>
</dbReference>
<dbReference type="PANTHER" id="PTHR23308">
    <property type="entry name" value="NUCLEAR INHIBITOR OF PROTEIN PHOSPHATASE-1"/>
    <property type="match status" value="1"/>
</dbReference>
<accession>A0ABS7L141</accession>
<dbReference type="SUPFAM" id="SSF49879">
    <property type="entry name" value="SMAD/FHA domain"/>
    <property type="match status" value="1"/>
</dbReference>
<dbReference type="Pfam" id="PF00498">
    <property type="entry name" value="FHA"/>
    <property type="match status" value="1"/>
</dbReference>
<dbReference type="InterPro" id="IPR050923">
    <property type="entry name" value="Cell_Proc_Reg/RNA_Proc"/>
</dbReference>
<sequence>MDFSKFIAVVFGIIFIVLLYFIIIYALKIMAKDVKSGGNAPTNAKSNSNSKRPIPSKRRHHGIEIIEIGDNTALKVGSVIPIRDVTTIGRRGNNTVVLSDQYVSGNHAKIMVKNNALILEDLGSTNGTFLNGEKISGRVKLFTKDQIAIGTAVFKVLS</sequence>
<dbReference type="EMBL" id="JAIKTU010000013">
    <property type="protein sequence ID" value="MBY0756786.1"/>
    <property type="molecule type" value="Genomic_DNA"/>
</dbReference>
<proteinExistence type="predicted"/>
<evidence type="ECO:0000256" key="2">
    <source>
        <dbReference type="SAM" id="Phobius"/>
    </source>
</evidence>
<reference evidence="4 5" key="1">
    <citation type="journal article" date="2021" name="Cell Host Microbe">
        <title>in vivo commensal control of Clostridioides difficile virulence.</title>
        <authorList>
            <person name="Girinathan B.P."/>
            <person name="Dibenedetto N."/>
            <person name="Worley J.N."/>
            <person name="Peltier J."/>
            <person name="Arrieta-Ortiz M.L."/>
            <person name="Rupa Christinal Immanuel S."/>
            <person name="Lavin R."/>
            <person name="Delaney M.L."/>
            <person name="Cummins C."/>
            <person name="Hoffmann M."/>
            <person name="Luo Y."/>
            <person name="Gonzalez-Escalona N."/>
            <person name="Allard M."/>
            <person name="Onderdonk A.B."/>
            <person name="Gerber G.K."/>
            <person name="Sonenshein A.L."/>
            <person name="Baliga N."/>
            <person name="Dupuy B."/>
            <person name="Bry L."/>
        </authorList>
    </citation>
    <scope>NUCLEOTIDE SEQUENCE [LARGE SCALE GENOMIC DNA]</scope>
    <source>
        <strain evidence="4 5">DSM 599</strain>
    </source>
</reference>
<feature type="region of interest" description="Disordered" evidence="1">
    <location>
        <begin position="38"/>
        <end position="57"/>
    </location>
</feature>
<gene>
    <name evidence="4" type="ORF">K5V21_15155</name>
</gene>
<dbReference type="InterPro" id="IPR008984">
    <property type="entry name" value="SMAD_FHA_dom_sf"/>
</dbReference>
<dbReference type="RefSeq" id="WP_221862000.1">
    <property type="nucleotide sequence ID" value="NZ_JAIKTU010000013.1"/>
</dbReference>
<name>A0ABS7L141_CLOSR</name>
<protein>
    <submittedName>
        <fullName evidence="4">FHA domain-containing protein</fullName>
    </submittedName>
</protein>
<evidence type="ECO:0000256" key="1">
    <source>
        <dbReference type="SAM" id="MobiDB-lite"/>
    </source>
</evidence>
<dbReference type="InterPro" id="IPR000253">
    <property type="entry name" value="FHA_dom"/>
</dbReference>
<feature type="transmembrane region" description="Helical" evidence="2">
    <location>
        <begin position="6"/>
        <end position="27"/>
    </location>
</feature>
<feature type="compositionally biased region" description="Polar residues" evidence="1">
    <location>
        <begin position="39"/>
        <end position="51"/>
    </location>
</feature>